<feature type="domain" description="DEAD-box RNA helicase Q" evidence="11">
    <location>
        <begin position="1"/>
        <end position="29"/>
    </location>
</feature>
<dbReference type="EMBL" id="BSPO01000003">
    <property type="protein sequence ID" value="GLS83668.1"/>
    <property type="molecule type" value="Genomic_DNA"/>
</dbReference>
<evidence type="ECO:0000259" key="11">
    <source>
        <dbReference type="PROSITE" id="PS51195"/>
    </source>
</evidence>
<dbReference type="CDD" id="cd18787">
    <property type="entry name" value="SF2_C_DEAD"/>
    <property type="match status" value="1"/>
</dbReference>
<dbReference type="InterPro" id="IPR014014">
    <property type="entry name" value="RNA_helicase_DEAD_Q_motif"/>
</dbReference>
<dbReference type="SMART" id="SM00487">
    <property type="entry name" value="DEXDc"/>
    <property type="match status" value="1"/>
</dbReference>
<dbReference type="AlphaFoldDB" id="A0AA37TNF6"/>
<name>A0AA37TNF6_9GAMM</name>
<dbReference type="PROSITE" id="PS00039">
    <property type="entry name" value="DEAD_ATP_HELICASE"/>
    <property type="match status" value="1"/>
</dbReference>
<feature type="domain" description="Helicase ATP-binding" evidence="9">
    <location>
        <begin position="32"/>
        <end position="211"/>
    </location>
</feature>
<dbReference type="InterPro" id="IPR050079">
    <property type="entry name" value="DEAD_box_RNA_helicase"/>
</dbReference>
<dbReference type="GO" id="GO:0003676">
    <property type="term" value="F:nucleic acid binding"/>
    <property type="evidence" value="ECO:0007669"/>
    <property type="project" value="InterPro"/>
</dbReference>
<gene>
    <name evidence="12" type="ORF">GCM10007894_16450</name>
</gene>
<accession>A0AA37TNF6</accession>
<dbReference type="PANTHER" id="PTHR47959">
    <property type="entry name" value="ATP-DEPENDENT RNA HELICASE RHLE-RELATED"/>
    <property type="match status" value="1"/>
</dbReference>
<dbReference type="GO" id="GO:0005829">
    <property type="term" value="C:cytosol"/>
    <property type="evidence" value="ECO:0007669"/>
    <property type="project" value="TreeGrafter"/>
</dbReference>
<evidence type="ECO:0000256" key="3">
    <source>
        <dbReference type="ARBA" id="ARBA00022806"/>
    </source>
</evidence>
<dbReference type="InterPro" id="IPR027417">
    <property type="entry name" value="P-loop_NTPase"/>
</dbReference>
<evidence type="ECO:0000259" key="9">
    <source>
        <dbReference type="PROSITE" id="PS51192"/>
    </source>
</evidence>
<dbReference type="GO" id="GO:0016787">
    <property type="term" value="F:hydrolase activity"/>
    <property type="evidence" value="ECO:0007669"/>
    <property type="project" value="UniProtKB-KW"/>
</dbReference>
<evidence type="ECO:0000256" key="5">
    <source>
        <dbReference type="ARBA" id="ARBA00038437"/>
    </source>
</evidence>
<evidence type="ECO:0000313" key="12">
    <source>
        <dbReference type="EMBL" id="GLS83668.1"/>
    </source>
</evidence>
<feature type="short sequence motif" description="Q motif" evidence="6">
    <location>
        <begin position="1"/>
        <end position="29"/>
    </location>
</feature>
<dbReference type="SMART" id="SM00490">
    <property type="entry name" value="HELICc"/>
    <property type="match status" value="1"/>
</dbReference>
<dbReference type="Gene3D" id="3.40.50.300">
    <property type="entry name" value="P-loop containing nucleotide triphosphate hydrolases"/>
    <property type="match status" value="2"/>
</dbReference>
<dbReference type="PROSITE" id="PS51192">
    <property type="entry name" value="HELICASE_ATP_BIND_1"/>
    <property type="match status" value="1"/>
</dbReference>
<dbReference type="InterPro" id="IPR044742">
    <property type="entry name" value="DEAD/DEAH_RhlB"/>
</dbReference>
<evidence type="ECO:0000256" key="1">
    <source>
        <dbReference type="ARBA" id="ARBA00022741"/>
    </source>
</evidence>
<dbReference type="CDD" id="cd00268">
    <property type="entry name" value="DEADc"/>
    <property type="match status" value="1"/>
</dbReference>
<dbReference type="PANTHER" id="PTHR47959:SF7">
    <property type="entry name" value="ATP-DEPENDENT RNA HELICASE DEAD BOX FAMILY"/>
    <property type="match status" value="1"/>
</dbReference>
<evidence type="ECO:0000256" key="8">
    <source>
        <dbReference type="SAM" id="MobiDB-lite"/>
    </source>
</evidence>
<dbReference type="GO" id="GO:0005524">
    <property type="term" value="F:ATP binding"/>
    <property type="evidence" value="ECO:0007669"/>
    <property type="project" value="UniProtKB-KW"/>
</dbReference>
<dbReference type="PROSITE" id="PS51195">
    <property type="entry name" value="Q_MOTIF"/>
    <property type="match status" value="1"/>
</dbReference>
<keyword evidence="2 7" id="KW-0378">Hydrolase</keyword>
<dbReference type="Pfam" id="PF00270">
    <property type="entry name" value="DEAD"/>
    <property type="match status" value="1"/>
</dbReference>
<dbReference type="Proteomes" id="UP001157439">
    <property type="component" value="Unassembled WGS sequence"/>
</dbReference>
<dbReference type="RefSeq" id="WP_095498703.1">
    <property type="nucleotide sequence ID" value="NZ_BSPO01000003.1"/>
</dbReference>
<keyword evidence="4 7" id="KW-0067">ATP-binding</keyword>
<dbReference type="FunFam" id="3.40.50.300:FF:000468">
    <property type="entry name" value="ATP-dependent RNA helicase RhlE"/>
    <property type="match status" value="1"/>
</dbReference>
<keyword evidence="13" id="KW-1185">Reference proteome</keyword>
<dbReference type="SUPFAM" id="SSF52540">
    <property type="entry name" value="P-loop containing nucleoside triphosphate hydrolases"/>
    <property type="match status" value="1"/>
</dbReference>
<proteinExistence type="inferred from homology"/>
<dbReference type="Pfam" id="PF00271">
    <property type="entry name" value="Helicase_C"/>
    <property type="match status" value="1"/>
</dbReference>
<keyword evidence="1 7" id="KW-0547">Nucleotide-binding</keyword>
<dbReference type="InterPro" id="IPR000629">
    <property type="entry name" value="RNA-helicase_DEAD-box_CS"/>
</dbReference>
<feature type="region of interest" description="Disordered" evidence="8">
    <location>
        <begin position="378"/>
        <end position="425"/>
    </location>
</feature>
<evidence type="ECO:0000259" key="10">
    <source>
        <dbReference type="PROSITE" id="PS51194"/>
    </source>
</evidence>
<evidence type="ECO:0000313" key="13">
    <source>
        <dbReference type="Proteomes" id="UP001157439"/>
    </source>
</evidence>
<dbReference type="InterPro" id="IPR014001">
    <property type="entry name" value="Helicase_ATP-bd"/>
</dbReference>
<feature type="domain" description="Helicase C-terminal" evidence="10">
    <location>
        <begin position="222"/>
        <end position="387"/>
    </location>
</feature>
<evidence type="ECO:0000256" key="2">
    <source>
        <dbReference type="ARBA" id="ARBA00022801"/>
    </source>
</evidence>
<dbReference type="InterPro" id="IPR011545">
    <property type="entry name" value="DEAD/DEAH_box_helicase_dom"/>
</dbReference>
<keyword evidence="3 7" id="KW-0347">Helicase</keyword>
<comment type="similarity">
    <text evidence="5 7">Belongs to the DEAD box helicase family.</text>
</comment>
<protein>
    <submittedName>
        <fullName evidence="12">DEAD/DEAH box helicase</fullName>
    </submittedName>
</protein>
<evidence type="ECO:0000256" key="4">
    <source>
        <dbReference type="ARBA" id="ARBA00022840"/>
    </source>
</evidence>
<organism evidence="12 13">
    <name type="scientific">Paraferrimonas haliotis</name>
    <dbReference type="NCBI Taxonomy" id="2013866"/>
    <lineage>
        <taxon>Bacteria</taxon>
        <taxon>Pseudomonadati</taxon>
        <taxon>Pseudomonadota</taxon>
        <taxon>Gammaproteobacteria</taxon>
        <taxon>Alteromonadales</taxon>
        <taxon>Ferrimonadaceae</taxon>
        <taxon>Paraferrimonas</taxon>
    </lineage>
</organism>
<dbReference type="GO" id="GO:0003724">
    <property type="term" value="F:RNA helicase activity"/>
    <property type="evidence" value="ECO:0007669"/>
    <property type="project" value="InterPro"/>
</dbReference>
<evidence type="ECO:0000256" key="7">
    <source>
        <dbReference type="RuleBase" id="RU000492"/>
    </source>
</evidence>
<dbReference type="InterPro" id="IPR001650">
    <property type="entry name" value="Helicase_C-like"/>
</dbReference>
<dbReference type="PROSITE" id="PS51194">
    <property type="entry name" value="HELICASE_CTER"/>
    <property type="match status" value="1"/>
</dbReference>
<comment type="caution">
    <text evidence="12">The sequence shown here is derived from an EMBL/GenBank/DDBJ whole genome shotgun (WGS) entry which is preliminary data.</text>
</comment>
<sequence>MGFDKLGLSSELLNSLSALGFSSPTPIQTQAIPVLLQGHDVLAAAQTGTGKTAAFGLPLMQHLLQAHNPAERGHTKALILTPTRELAQQVLDSLKALNQHLSNEQQFKLVAVYGGVSIKAQQAKLDEGVDILVATPGRLLDHVYSKKLSLKTCQFVVFDEADRMLDMGFMPDIKKVLRLLPKQPQMALFSATFSAAIKRLAYGMMQTPKEISVSPSNSAAELVEQMVYPVDKKRKAELLAHLIGQRNWQQVLVFVRTKEGSEALAKELGKDGIQASAINGDKSQGARQRALDDFKAGKLRALIATDVAARGLDIHQLEQVVNFDMPFKAEDYVHRIGRTGRAGHKGLAISLMSQSEEGMLAQIERLLDERLPQQWLSGYEPSEDSGDIDTGHRNSKPLSANAQRRKLKQQMLKDAGLLKKKKRRR</sequence>
<reference evidence="12 13" key="1">
    <citation type="journal article" date="2014" name="Int. J. Syst. Evol. Microbiol.">
        <title>Complete genome sequence of Corynebacterium casei LMG S-19264T (=DSM 44701T), isolated from a smear-ripened cheese.</title>
        <authorList>
            <consortium name="US DOE Joint Genome Institute (JGI-PGF)"/>
            <person name="Walter F."/>
            <person name="Albersmeier A."/>
            <person name="Kalinowski J."/>
            <person name="Ruckert C."/>
        </authorList>
    </citation>
    <scope>NUCLEOTIDE SEQUENCE [LARGE SCALE GENOMIC DNA]</scope>
    <source>
        <strain evidence="12 13">NBRC 112785</strain>
    </source>
</reference>
<evidence type="ECO:0000256" key="6">
    <source>
        <dbReference type="PROSITE-ProRule" id="PRU00552"/>
    </source>
</evidence>